<comment type="caution">
    <text evidence="2">The sequence shown here is derived from an EMBL/GenBank/DDBJ whole genome shotgun (WGS) entry which is preliminary data.</text>
</comment>
<evidence type="ECO:0000256" key="1">
    <source>
        <dbReference type="SAM" id="MobiDB-lite"/>
    </source>
</evidence>
<dbReference type="AlphaFoldDB" id="A0AAN8XQ03"/>
<reference evidence="2 3" key="1">
    <citation type="submission" date="2023-11" db="EMBL/GenBank/DDBJ databases">
        <title>Halocaridina rubra genome assembly.</title>
        <authorList>
            <person name="Smith C."/>
        </authorList>
    </citation>
    <scope>NUCLEOTIDE SEQUENCE [LARGE SCALE GENOMIC DNA]</scope>
    <source>
        <strain evidence="2">EP-1</strain>
        <tissue evidence="2">Whole</tissue>
    </source>
</reference>
<dbReference type="Proteomes" id="UP001381693">
    <property type="component" value="Unassembled WGS sequence"/>
</dbReference>
<accession>A0AAN8XQ03</accession>
<evidence type="ECO:0000313" key="3">
    <source>
        <dbReference type="Proteomes" id="UP001381693"/>
    </source>
</evidence>
<organism evidence="2 3">
    <name type="scientific">Halocaridina rubra</name>
    <name type="common">Hawaiian red shrimp</name>
    <dbReference type="NCBI Taxonomy" id="373956"/>
    <lineage>
        <taxon>Eukaryota</taxon>
        <taxon>Metazoa</taxon>
        <taxon>Ecdysozoa</taxon>
        <taxon>Arthropoda</taxon>
        <taxon>Crustacea</taxon>
        <taxon>Multicrustacea</taxon>
        <taxon>Malacostraca</taxon>
        <taxon>Eumalacostraca</taxon>
        <taxon>Eucarida</taxon>
        <taxon>Decapoda</taxon>
        <taxon>Pleocyemata</taxon>
        <taxon>Caridea</taxon>
        <taxon>Atyoidea</taxon>
        <taxon>Atyidae</taxon>
        <taxon>Halocaridina</taxon>
    </lineage>
</organism>
<sequence>MAFWTHRIRKTIERQKKKLAGPRFEGLETVTQDSPSHNTYSLTPVNASTEGNVAASPSRSVLPSSTTEGRQSPLPPKVSNESLPPKYEGKTSASDLPPYQPPVFGFSTPNPLESFRYQPPPPYTEKPLDASAPPCALTPLTGEGSSHPEAGFSPSAPLPYDVSPSVPPSTNPSSSLPYPSSPSSFPSAPDPSSCPPDTGSSLPYALSPYGASSSVPTPDPSKYAVPPYNPSQP</sequence>
<keyword evidence="3" id="KW-1185">Reference proteome</keyword>
<gene>
    <name evidence="2" type="ORF">SK128_020123</name>
</gene>
<dbReference type="EMBL" id="JAXCGZ010004194">
    <property type="protein sequence ID" value="KAK7082100.1"/>
    <property type="molecule type" value="Genomic_DNA"/>
</dbReference>
<feature type="compositionally biased region" description="Low complexity" evidence="1">
    <location>
        <begin position="171"/>
        <end position="187"/>
    </location>
</feature>
<evidence type="ECO:0000313" key="2">
    <source>
        <dbReference type="EMBL" id="KAK7082100.1"/>
    </source>
</evidence>
<name>A0AAN8XQ03_HALRR</name>
<feature type="compositionally biased region" description="Polar residues" evidence="1">
    <location>
        <begin position="29"/>
        <end position="70"/>
    </location>
</feature>
<proteinExistence type="predicted"/>
<feature type="region of interest" description="Disordered" evidence="1">
    <location>
        <begin position="14"/>
        <end position="233"/>
    </location>
</feature>
<protein>
    <submittedName>
        <fullName evidence="2">Uncharacterized protein</fullName>
    </submittedName>
</protein>